<dbReference type="RefSeq" id="WP_285388593.1">
    <property type="nucleotide sequence ID" value="NZ_JASSVS010000001.1"/>
</dbReference>
<reference evidence="3 4" key="1">
    <citation type="submission" date="2023-06" db="EMBL/GenBank/DDBJ databases">
        <title>Marinobacter azerbaijanicus a moderately halophilic, isolated from Urmia Lake in Azerbaijan region of Iran.</title>
        <authorList>
            <person name="Sanchez-Porro C."/>
            <person name="Aghdam E.M."/>
            <person name="Saheb S.M."/>
            <person name="Tarhriz V."/>
            <person name="Kazemi E."/>
            <person name="Ammozegar M.A."/>
            <person name="Ventosa A."/>
            <person name="Hejazi M.S."/>
        </authorList>
    </citation>
    <scope>NUCLEOTIDE SEQUENCE [LARGE SCALE GENOMIC DNA]</scope>
    <source>
        <strain evidence="3 4">TBZ242</strain>
    </source>
</reference>
<evidence type="ECO:0000313" key="3">
    <source>
        <dbReference type="EMBL" id="MDL0430064.1"/>
    </source>
</evidence>
<gene>
    <name evidence="3" type="ORF">QPM17_02930</name>
</gene>
<comment type="caution">
    <text evidence="3">The sequence shown here is derived from an EMBL/GenBank/DDBJ whole genome shotgun (WGS) entry which is preliminary data.</text>
</comment>
<dbReference type="InterPro" id="IPR029063">
    <property type="entry name" value="SAM-dependent_MTases_sf"/>
</dbReference>
<dbReference type="Gene3D" id="3.40.50.150">
    <property type="entry name" value="Vaccinia Virus protein VP39"/>
    <property type="match status" value="1"/>
</dbReference>
<dbReference type="SUPFAM" id="SSF53335">
    <property type="entry name" value="S-adenosyl-L-methionine-dependent methyltransferases"/>
    <property type="match status" value="1"/>
</dbReference>
<dbReference type="PANTHER" id="PTHR43619:SF2">
    <property type="entry name" value="S-ADENOSYL-L-METHIONINE-DEPENDENT METHYLTRANSFERASES SUPERFAMILY PROTEIN"/>
    <property type="match status" value="1"/>
</dbReference>
<dbReference type="GO" id="GO:0008168">
    <property type="term" value="F:methyltransferase activity"/>
    <property type="evidence" value="ECO:0007669"/>
    <property type="project" value="UniProtKB-KW"/>
</dbReference>
<sequence>MSTTRSKDSTGISFTALYTGAVWHRHGLSDDVLATGQGRWFYHLMTPFEAGSKALIGGNLRTFLLQRHLIIDHLIEQALERGVTQVLEIACGMSPRGIRLRDRHPRLHMVEADLPDMATRKAARLLVAGRLGDNHQVMPVDILAEDGEQSLEAVVERAFDNNEPMVVVTEGLTSYFSLPVISEFWKRLARLMDRRPGSVYLSESYLMPKQPLLRGSLKALGGLLGSVTRSDVSFHFLDDQQAAEHFMACGFPSVTVYNPADFYGRLPIPESRNDPMVRVVEAWS</sequence>
<evidence type="ECO:0000256" key="1">
    <source>
        <dbReference type="ARBA" id="ARBA00022603"/>
    </source>
</evidence>
<proteinExistence type="predicted"/>
<keyword evidence="2 3" id="KW-0808">Transferase</keyword>
<dbReference type="Pfam" id="PF04072">
    <property type="entry name" value="LCM"/>
    <property type="match status" value="1"/>
</dbReference>
<evidence type="ECO:0000313" key="4">
    <source>
        <dbReference type="Proteomes" id="UP001227964"/>
    </source>
</evidence>
<dbReference type="GO" id="GO:0032259">
    <property type="term" value="P:methylation"/>
    <property type="evidence" value="ECO:0007669"/>
    <property type="project" value="UniProtKB-KW"/>
</dbReference>
<evidence type="ECO:0000256" key="2">
    <source>
        <dbReference type="ARBA" id="ARBA00022679"/>
    </source>
</evidence>
<dbReference type="Proteomes" id="UP001227964">
    <property type="component" value="Unassembled WGS sequence"/>
</dbReference>
<dbReference type="InterPro" id="IPR007213">
    <property type="entry name" value="Ppm1/Ppm2/Tcmp"/>
</dbReference>
<keyword evidence="1 3" id="KW-0489">Methyltransferase</keyword>
<accession>A0ABT7IA90</accession>
<dbReference type="PANTHER" id="PTHR43619">
    <property type="entry name" value="S-ADENOSYL-L-METHIONINE-DEPENDENT METHYLTRANSFERASE YKTD-RELATED"/>
    <property type="match status" value="1"/>
</dbReference>
<keyword evidence="4" id="KW-1185">Reference proteome</keyword>
<name>A0ABT7IA90_9GAMM</name>
<dbReference type="EMBL" id="JASSVS010000001">
    <property type="protein sequence ID" value="MDL0430064.1"/>
    <property type="molecule type" value="Genomic_DNA"/>
</dbReference>
<protein>
    <submittedName>
        <fullName evidence="3">Class I SAM-dependent methyltransferase</fullName>
        <ecNumber evidence="3">2.1.1.-</ecNumber>
    </submittedName>
</protein>
<dbReference type="EC" id="2.1.1.-" evidence="3"/>
<organism evidence="3 4">
    <name type="scientific">Marinobacter azerbaijanicus</name>
    <dbReference type="NCBI Taxonomy" id="3050455"/>
    <lineage>
        <taxon>Bacteria</taxon>
        <taxon>Pseudomonadati</taxon>
        <taxon>Pseudomonadota</taxon>
        <taxon>Gammaproteobacteria</taxon>
        <taxon>Pseudomonadales</taxon>
        <taxon>Marinobacteraceae</taxon>
        <taxon>Marinobacter</taxon>
    </lineage>
</organism>